<dbReference type="GO" id="GO:0030983">
    <property type="term" value="F:mismatched DNA binding"/>
    <property type="evidence" value="ECO:0007669"/>
    <property type="project" value="InterPro"/>
</dbReference>
<keyword evidence="8" id="KW-0175">Coiled coil</keyword>
<dbReference type="PROSITE" id="PS50828">
    <property type="entry name" value="SMR"/>
    <property type="match status" value="1"/>
</dbReference>
<feature type="binding site" evidence="7">
    <location>
        <begin position="334"/>
        <end position="341"/>
    </location>
    <ligand>
        <name>ATP</name>
        <dbReference type="ChEBI" id="CHEBI:30616"/>
    </ligand>
</feature>
<dbReference type="SMART" id="SM00534">
    <property type="entry name" value="MUTSac"/>
    <property type="match status" value="1"/>
</dbReference>
<dbReference type="InterPro" id="IPR005747">
    <property type="entry name" value="MutS2"/>
</dbReference>
<dbReference type="InterPro" id="IPR046893">
    <property type="entry name" value="MSSS"/>
</dbReference>
<dbReference type="GO" id="GO:0016887">
    <property type="term" value="F:ATP hydrolysis activity"/>
    <property type="evidence" value="ECO:0007669"/>
    <property type="project" value="InterPro"/>
</dbReference>
<proteinExistence type="inferred from homology"/>
<dbReference type="InterPro" id="IPR002625">
    <property type="entry name" value="Smr_dom"/>
</dbReference>
<dbReference type="STRING" id="1397694.GCA_000702585_02670"/>
<dbReference type="PIRSF" id="PIRSF005814">
    <property type="entry name" value="MutS_YshD"/>
    <property type="match status" value="1"/>
</dbReference>
<dbReference type="Gene3D" id="3.40.50.300">
    <property type="entry name" value="P-loop containing nucleotide triphosphate hydrolases"/>
    <property type="match status" value="1"/>
</dbReference>
<dbReference type="InterPro" id="IPR027417">
    <property type="entry name" value="P-loop_NTPase"/>
</dbReference>
<evidence type="ECO:0000313" key="11">
    <source>
        <dbReference type="EMBL" id="STO08804.1"/>
    </source>
</evidence>
<keyword evidence="1 7" id="KW-0699">rRNA-binding</keyword>
<feature type="domain" description="Smr" evidence="10">
    <location>
        <begin position="709"/>
        <end position="784"/>
    </location>
</feature>
<dbReference type="GO" id="GO:0006298">
    <property type="term" value="P:mismatch repair"/>
    <property type="evidence" value="ECO:0007669"/>
    <property type="project" value="InterPro"/>
</dbReference>
<dbReference type="Gene3D" id="3.30.1370.110">
    <property type="match status" value="1"/>
</dbReference>
<dbReference type="SUPFAM" id="SSF160443">
    <property type="entry name" value="SMR domain-like"/>
    <property type="match status" value="1"/>
</dbReference>
<dbReference type="GO" id="GO:0005524">
    <property type="term" value="F:ATP binding"/>
    <property type="evidence" value="ECO:0007669"/>
    <property type="project" value="UniProtKB-UniRule"/>
</dbReference>
<keyword evidence="7" id="KW-0540">Nuclease</keyword>
<dbReference type="SMART" id="SM00463">
    <property type="entry name" value="SMR"/>
    <property type="match status" value="1"/>
</dbReference>
<dbReference type="EC" id="3.6.4.-" evidence="7"/>
<dbReference type="PANTHER" id="PTHR48466:SF2">
    <property type="entry name" value="OS10G0509000 PROTEIN"/>
    <property type="match status" value="1"/>
</dbReference>
<keyword evidence="6 7" id="KW-0238">DNA-binding</keyword>
<gene>
    <name evidence="11" type="primary">mutS2_1</name>
    <name evidence="7" type="synonym">mutS2</name>
    <name evidence="7" type="synonym">rqcU</name>
    <name evidence="11" type="ORF">NCTC13163_02182</name>
</gene>
<dbReference type="AlphaFoldDB" id="A0A377FW69"/>
<dbReference type="EMBL" id="UGGP01000001">
    <property type="protein sequence ID" value="STO08804.1"/>
    <property type="molecule type" value="Genomic_DNA"/>
</dbReference>
<dbReference type="Proteomes" id="UP000254060">
    <property type="component" value="Unassembled WGS sequence"/>
</dbReference>
<dbReference type="FunFam" id="3.40.50.300:FF:000830">
    <property type="entry name" value="Endonuclease MutS2"/>
    <property type="match status" value="1"/>
</dbReference>
<dbReference type="CDD" id="cd06503">
    <property type="entry name" value="ATP-synt_Fo_b"/>
    <property type="match status" value="1"/>
</dbReference>
<feature type="coiled-coil region" evidence="8">
    <location>
        <begin position="515"/>
        <end position="599"/>
    </location>
</feature>
<accession>A0A377FW69</accession>
<sequence length="784" mass="87376">MDHALRVLEYEKLRQQLAAHAASSLGKDRALTMQPDYSYDRVLANLNVTKEATEVVRLRDRLPLGGLTDVRAEVKRAAIGSVLSTSELLAVAAVMYSGRQVKNFFEKLHEDNEDLRIPRLDEYAERLTKLIEVEQSIRHAIDDQGTVQDSASSQLRGLRTQLRSFEGSVRSRIDNILRNNAKMLSDAIVTIRNDRYVVPVKQEYRQAFGGIVHDQSASGQTLFIEPQAIVSINNEIQEVRLKERAEIDRILSELSNLVGGVADSVVTNLDVLATLDFVFAKVAYGHELKATEPKLNDAREIKLKQARHPFIPRDEVVPITVELGEDYTSLVITGPNTGGKTVTLKTIGLLQLMVQSGLYVPADFGTELSVFDAVYADIGDEQSIEQSLSTFSSHMTNIVSMLDKIDFMSLVLFDELGAGTDPQEGAALAIAILDEVKRRGARVAATTHYSELKAYAYNREGVMNASMEFDIESLSPTYRLLIGVPGRSNAFEISRRLGLSDDVIDKARSHVGTDAESVESMINELESAKQRAEQLEQELIVKRHDLEEEQAAFEAKMTEFEKERDTMYSEAEAKADKAVEQAKRQANEVIDRLKKLREQGIVKEHEIIAAKKELESAKPTLQDKKIQKVKQKAQQKRTFSKGEEVKVTTFNQKGYIVNQINDNEYNVQVGIMKVNVKADDLQKIGPSKEQPLKAKGSSLKRQSTTKSELDLRGVRVEEGLSRLDKYIDEALVSGYDNVRIIHGLGTGAMRQATQEFLKGHRHVKSQRPGGMGEGGLGVTVVELK</sequence>
<dbReference type="SUPFAM" id="SSF52540">
    <property type="entry name" value="P-loop containing nucleoside triphosphate hydrolases"/>
    <property type="match status" value="1"/>
</dbReference>
<comment type="function">
    <text evidence="7">Endonuclease that is involved in the suppression of homologous recombination and thus may have a key role in the control of bacterial genetic diversity.</text>
</comment>
<dbReference type="Pfam" id="PF01713">
    <property type="entry name" value="Smr"/>
    <property type="match status" value="1"/>
</dbReference>
<keyword evidence="7" id="KW-0255">Endonuclease</keyword>
<evidence type="ECO:0000256" key="6">
    <source>
        <dbReference type="ARBA" id="ARBA00023125"/>
    </source>
</evidence>
<keyword evidence="4 7" id="KW-0067">ATP-binding</keyword>
<evidence type="ECO:0000313" key="12">
    <source>
        <dbReference type="Proteomes" id="UP000254060"/>
    </source>
</evidence>
<evidence type="ECO:0000256" key="2">
    <source>
        <dbReference type="ARBA" id="ARBA00022741"/>
    </source>
</evidence>
<reference evidence="11 12" key="1">
    <citation type="submission" date="2018-06" db="EMBL/GenBank/DDBJ databases">
        <authorList>
            <consortium name="Pathogen Informatics"/>
            <person name="Doyle S."/>
        </authorList>
    </citation>
    <scope>NUCLEOTIDE SEQUENCE [LARGE SCALE GENOMIC DNA]</scope>
    <source>
        <strain evidence="11 12">NCTC13163</strain>
    </source>
</reference>
<dbReference type="Pfam" id="PF00488">
    <property type="entry name" value="MutS_V"/>
    <property type="match status" value="1"/>
</dbReference>
<dbReference type="GO" id="GO:0043023">
    <property type="term" value="F:ribosomal large subunit binding"/>
    <property type="evidence" value="ECO:0007669"/>
    <property type="project" value="UniProtKB-UniRule"/>
</dbReference>
<dbReference type="EC" id="3.1.-.-" evidence="7"/>
<comment type="similarity">
    <text evidence="7">Belongs to the DNA mismatch repair MutS family. MutS2 subfamily.</text>
</comment>
<dbReference type="PANTHER" id="PTHR48466">
    <property type="entry name" value="OS10G0509000 PROTEIN-RELATED"/>
    <property type="match status" value="1"/>
</dbReference>
<dbReference type="InterPro" id="IPR000432">
    <property type="entry name" value="DNA_mismatch_repair_MutS_C"/>
</dbReference>
<comment type="subunit">
    <text evidence="7">Homodimer. Binds to stalled ribosomes, contacting rRNA.</text>
</comment>
<keyword evidence="2 7" id="KW-0547">Nucleotide-binding</keyword>
<keyword evidence="5 7" id="KW-0694">RNA-binding</keyword>
<evidence type="ECO:0000256" key="9">
    <source>
        <dbReference type="SAM" id="MobiDB-lite"/>
    </source>
</evidence>
<dbReference type="PROSITE" id="PS00486">
    <property type="entry name" value="DNA_MISMATCH_REPAIR_2"/>
    <property type="match status" value="1"/>
</dbReference>
<dbReference type="InterPro" id="IPR007696">
    <property type="entry name" value="DNA_mismatch_repair_MutS_core"/>
</dbReference>
<protein>
    <recommendedName>
        <fullName evidence="7">Endonuclease MutS2</fullName>
        <ecNumber evidence="7">3.1.-.-</ecNumber>
    </recommendedName>
    <alternativeName>
        <fullName evidence="7">Ribosome-associated protein quality control-upstream factor</fullName>
        <shortName evidence="7">RQC-upstream factor</shortName>
        <shortName evidence="7">RqcU</shortName>
        <ecNumber evidence="7">3.6.4.-</ecNumber>
    </alternativeName>
</protein>
<keyword evidence="3 7" id="KW-0378">Hydrolase</keyword>
<dbReference type="GO" id="GO:0004519">
    <property type="term" value="F:endonuclease activity"/>
    <property type="evidence" value="ECO:0007669"/>
    <property type="project" value="UniProtKB-UniRule"/>
</dbReference>
<evidence type="ECO:0000256" key="7">
    <source>
        <dbReference type="HAMAP-Rule" id="MF_00092"/>
    </source>
</evidence>
<feature type="region of interest" description="Disordered" evidence="9">
    <location>
        <begin position="685"/>
        <end position="706"/>
    </location>
</feature>
<dbReference type="InterPro" id="IPR036063">
    <property type="entry name" value="Smr_dom_sf"/>
</dbReference>
<evidence type="ECO:0000256" key="1">
    <source>
        <dbReference type="ARBA" id="ARBA00022730"/>
    </source>
</evidence>
<evidence type="ECO:0000256" key="3">
    <source>
        <dbReference type="ARBA" id="ARBA00022801"/>
    </source>
</evidence>
<dbReference type="HAMAP" id="MF_00092">
    <property type="entry name" value="MutS2"/>
    <property type="match status" value="1"/>
</dbReference>
<dbReference type="InterPro" id="IPR036187">
    <property type="entry name" value="DNA_mismatch_repair_MutS_sf"/>
</dbReference>
<dbReference type="GO" id="GO:0019843">
    <property type="term" value="F:rRNA binding"/>
    <property type="evidence" value="ECO:0007669"/>
    <property type="project" value="UniProtKB-UniRule"/>
</dbReference>
<dbReference type="GO" id="GO:0140664">
    <property type="term" value="F:ATP-dependent DNA damage sensor activity"/>
    <property type="evidence" value="ECO:0007669"/>
    <property type="project" value="InterPro"/>
</dbReference>
<comment type="function">
    <text evidence="7">Acts as a ribosome collision sensor, splitting the ribosome into its 2 subunits. Detects stalled/collided 70S ribosomes which it binds and splits by an ATP-hydrolysis driven conformational change. Acts upstream of the ribosome quality control system (RQC), a ribosome-associated complex that mediates the extraction of incompletely synthesized nascent chains from stalled ribosomes and their subsequent degradation. Probably generates substrates for RQC.</text>
</comment>
<evidence type="ECO:0000256" key="5">
    <source>
        <dbReference type="ARBA" id="ARBA00022884"/>
    </source>
</evidence>
<evidence type="ECO:0000256" key="4">
    <source>
        <dbReference type="ARBA" id="ARBA00022840"/>
    </source>
</evidence>
<dbReference type="CDD" id="cd03280">
    <property type="entry name" value="ABC_MutS2"/>
    <property type="match status" value="1"/>
</dbReference>
<dbReference type="NCBIfam" id="TIGR01069">
    <property type="entry name" value="mutS2"/>
    <property type="match status" value="1"/>
</dbReference>
<dbReference type="GO" id="GO:0072344">
    <property type="term" value="P:rescue of stalled ribosome"/>
    <property type="evidence" value="ECO:0007669"/>
    <property type="project" value="UniProtKB-UniRule"/>
</dbReference>
<dbReference type="SMART" id="SM00533">
    <property type="entry name" value="MUTSd"/>
    <property type="match status" value="1"/>
</dbReference>
<dbReference type="RefSeq" id="WP_024369782.1">
    <property type="nucleotide sequence ID" value="NZ_UGGP01000001.1"/>
</dbReference>
<dbReference type="InterPro" id="IPR045076">
    <property type="entry name" value="MutS"/>
</dbReference>
<organism evidence="11 12">
    <name type="scientific">Exiguobacterium aurantiacum</name>
    <dbReference type="NCBI Taxonomy" id="33987"/>
    <lineage>
        <taxon>Bacteria</taxon>
        <taxon>Bacillati</taxon>
        <taxon>Bacillota</taxon>
        <taxon>Bacilli</taxon>
        <taxon>Bacillales</taxon>
        <taxon>Bacillales Family XII. Incertae Sedis</taxon>
        <taxon>Exiguobacterium</taxon>
    </lineage>
</organism>
<dbReference type="SUPFAM" id="SSF48334">
    <property type="entry name" value="DNA repair protein MutS, domain III"/>
    <property type="match status" value="1"/>
</dbReference>
<evidence type="ECO:0000259" key="10">
    <source>
        <dbReference type="PROSITE" id="PS50828"/>
    </source>
</evidence>
<name>A0A377FW69_9BACL</name>
<evidence type="ECO:0000256" key="8">
    <source>
        <dbReference type="SAM" id="Coils"/>
    </source>
</evidence>
<dbReference type="OrthoDB" id="9808166at2"/>
<dbReference type="GO" id="GO:0045910">
    <property type="term" value="P:negative regulation of DNA recombination"/>
    <property type="evidence" value="ECO:0007669"/>
    <property type="project" value="InterPro"/>
</dbReference>
<dbReference type="Pfam" id="PF20297">
    <property type="entry name" value="MSSS"/>
    <property type="match status" value="1"/>
</dbReference>